<organism evidence="2 3">
    <name type="scientific">Periconia macrospinosa</name>
    <dbReference type="NCBI Taxonomy" id="97972"/>
    <lineage>
        <taxon>Eukaryota</taxon>
        <taxon>Fungi</taxon>
        <taxon>Dikarya</taxon>
        <taxon>Ascomycota</taxon>
        <taxon>Pezizomycotina</taxon>
        <taxon>Dothideomycetes</taxon>
        <taxon>Pleosporomycetidae</taxon>
        <taxon>Pleosporales</taxon>
        <taxon>Massarineae</taxon>
        <taxon>Periconiaceae</taxon>
        <taxon>Periconia</taxon>
    </lineage>
</organism>
<feature type="compositionally biased region" description="Basic and acidic residues" evidence="1">
    <location>
        <begin position="264"/>
        <end position="273"/>
    </location>
</feature>
<proteinExistence type="predicted"/>
<feature type="compositionally biased region" description="Basic residues" evidence="1">
    <location>
        <begin position="56"/>
        <end position="71"/>
    </location>
</feature>
<feature type="compositionally biased region" description="Acidic residues" evidence="1">
    <location>
        <begin position="81"/>
        <end position="92"/>
    </location>
</feature>
<evidence type="ECO:0000256" key="1">
    <source>
        <dbReference type="SAM" id="MobiDB-lite"/>
    </source>
</evidence>
<feature type="region of interest" description="Disordered" evidence="1">
    <location>
        <begin position="36"/>
        <end position="182"/>
    </location>
</feature>
<protein>
    <submittedName>
        <fullName evidence="2">Uncharacterized protein</fullName>
    </submittedName>
</protein>
<feature type="region of interest" description="Disordered" evidence="1">
    <location>
        <begin position="212"/>
        <end position="340"/>
    </location>
</feature>
<dbReference type="EMBL" id="KZ805424">
    <property type="protein sequence ID" value="PVH97951.1"/>
    <property type="molecule type" value="Genomic_DNA"/>
</dbReference>
<evidence type="ECO:0000313" key="3">
    <source>
        <dbReference type="Proteomes" id="UP000244855"/>
    </source>
</evidence>
<dbReference type="OrthoDB" id="3801426at2759"/>
<dbReference type="AlphaFoldDB" id="A0A2V1DJC4"/>
<feature type="compositionally biased region" description="Low complexity" evidence="1">
    <location>
        <begin position="296"/>
        <end position="310"/>
    </location>
</feature>
<feature type="compositionally biased region" description="Basic residues" evidence="1">
    <location>
        <begin position="323"/>
        <end position="340"/>
    </location>
</feature>
<reference evidence="2 3" key="1">
    <citation type="journal article" date="2018" name="Sci. Rep.">
        <title>Comparative genomics provides insights into the lifestyle and reveals functional heterogeneity of dark septate endophytic fungi.</title>
        <authorList>
            <person name="Knapp D.G."/>
            <person name="Nemeth J.B."/>
            <person name="Barry K."/>
            <person name="Hainaut M."/>
            <person name="Henrissat B."/>
            <person name="Johnson J."/>
            <person name="Kuo A."/>
            <person name="Lim J.H.P."/>
            <person name="Lipzen A."/>
            <person name="Nolan M."/>
            <person name="Ohm R.A."/>
            <person name="Tamas L."/>
            <person name="Grigoriev I.V."/>
            <person name="Spatafora J.W."/>
            <person name="Nagy L.G."/>
            <person name="Kovacs G.M."/>
        </authorList>
    </citation>
    <scope>NUCLEOTIDE SEQUENCE [LARGE SCALE GENOMIC DNA]</scope>
    <source>
        <strain evidence="2 3">DSE2036</strain>
    </source>
</reference>
<dbReference type="Proteomes" id="UP000244855">
    <property type="component" value="Unassembled WGS sequence"/>
</dbReference>
<feature type="compositionally biased region" description="Polar residues" evidence="1">
    <location>
        <begin position="112"/>
        <end position="121"/>
    </location>
</feature>
<evidence type="ECO:0000313" key="2">
    <source>
        <dbReference type="EMBL" id="PVH97951.1"/>
    </source>
</evidence>
<gene>
    <name evidence="2" type="ORF">DM02DRAFT_730189</name>
</gene>
<sequence length="340" mass="38840">MLHFSGNKKSHSSGTRQQILQWLVDASEIYRLWKEHKRRQGAPEPPSQRRYTPNKAKTRAHKNSRRIRRSPSPKQNMGVDPDPDETNPDDDSLVSGKTNVDNDDPRYMMSGAIQNDSVHSSGSDHADALPPISHPAPPSPSWQTPTKSKERTCQPGKRKQRHNSQGESLVRGRRGWLDTPVGPPPTYVFKLDATLGYGTHVRNWMEWNKRDYERRQRKKERRARGTLEERKQARQTREWGEIAKGKDKPHGKETREQTVSGKPHGSEEFRESNKVSNQMSEKHERRGRARLRKPLSSPSSASATSSSSPSHNEQALVLAHFARQPKHSPLTRKKNHPCLI</sequence>
<accession>A0A2V1DJC4</accession>
<feature type="compositionally biased region" description="Basic and acidic residues" evidence="1">
    <location>
        <begin position="223"/>
        <end position="256"/>
    </location>
</feature>
<keyword evidence="3" id="KW-1185">Reference proteome</keyword>
<name>A0A2V1DJC4_9PLEO</name>